<dbReference type="Proteomes" id="UP000230882">
    <property type="component" value="Unassembled WGS sequence"/>
</dbReference>
<organism evidence="1 2">
    <name type="scientific">bacterium (Candidatus Gribaldobacteria) CG10_big_fil_rev_8_21_14_0_10_37_46</name>
    <dbReference type="NCBI Taxonomy" id="2014276"/>
    <lineage>
        <taxon>Bacteria</taxon>
        <taxon>Candidatus Gribaldobacteria</taxon>
    </lineage>
</organism>
<dbReference type="EMBL" id="PFAU01000043">
    <property type="protein sequence ID" value="PIR90882.1"/>
    <property type="molecule type" value="Genomic_DNA"/>
</dbReference>
<proteinExistence type="predicted"/>
<dbReference type="AlphaFoldDB" id="A0A2H0UVM6"/>
<evidence type="ECO:0000313" key="2">
    <source>
        <dbReference type="Proteomes" id="UP000230882"/>
    </source>
</evidence>
<gene>
    <name evidence="1" type="ORF">COU02_01805</name>
</gene>
<name>A0A2H0UVM6_9BACT</name>
<accession>A0A2H0UVM6</accession>
<evidence type="ECO:0000313" key="1">
    <source>
        <dbReference type="EMBL" id="PIR90882.1"/>
    </source>
</evidence>
<reference evidence="2" key="1">
    <citation type="submission" date="2017-09" db="EMBL/GenBank/DDBJ databases">
        <title>Depth-based differentiation of microbial function through sediment-hosted aquifers and enrichment of novel symbionts in the deep terrestrial subsurface.</title>
        <authorList>
            <person name="Probst A.J."/>
            <person name="Ladd B."/>
            <person name="Jarett J.K."/>
            <person name="Geller-Mcgrath D.E."/>
            <person name="Sieber C.M.K."/>
            <person name="Emerson J.B."/>
            <person name="Anantharaman K."/>
            <person name="Thomas B.C."/>
            <person name="Malmstrom R."/>
            <person name="Stieglmeier M."/>
            <person name="Klingl A."/>
            <person name="Woyke T."/>
            <person name="Ryan C.M."/>
            <person name="Banfield J.F."/>
        </authorList>
    </citation>
    <scope>NUCLEOTIDE SEQUENCE [LARGE SCALE GENOMIC DNA]</scope>
</reference>
<comment type="caution">
    <text evidence="1">The sequence shown here is derived from an EMBL/GenBank/DDBJ whole genome shotgun (WGS) entry which is preliminary data.</text>
</comment>
<protein>
    <submittedName>
        <fullName evidence="1">Uncharacterized protein</fullName>
    </submittedName>
</protein>
<sequence>MFFFCFCSLKKKGEVYGVKSFLFLIKKFLEKGEKMRLLFEELVNGNLPEGFKLEKREEYYFLYRTNPSTEQITAFNLNDANSEKVEERFRNIFMSFGYKFNERTKKKWER</sequence>